<dbReference type="OrthoDB" id="6024885at2"/>
<gene>
    <name evidence="2" type="ORF">SAMN02745204_01762</name>
</gene>
<dbReference type="EMBL" id="FQUK01000029">
    <property type="protein sequence ID" value="SHF08588.1"/>
    <property type="molecule type" value="Genomic_DNA"/>
</dbReference>
<keyword evidence="1" id="KW-0812">Transmembrane</keyword>
<feature type="transmembrane region" description="Helical" evidence="1">
    <location>
        <begin position="80"/>
        <end position="98"/>
    </location>
</feature>
<sequence length="207" mass="21927">MDNAFKHAWPWLALASFLIAMALAGLDVPEYSHWRHPLALRGATGLPGAWLFNAGAFWLPGLMLAYAGGTLRPALAGRGGVARIGLTLVQGSALAFAAQGLLPLDLRQLDAPANRLHALAWMLWWLSFVPGALLLALRGRHGPGFAALSLVAAAGVPLLALLVPIAAWVGPAQRLAFLLWFGWWLLAARWLSRSAVSGPGSAPPART</sequence>
<keyword evidence="1" id="KW-0472">Membrane</keyword>
<proteinExistence type="predicted"/>
<organism evidence="2 3">
    <name type="scientific">Thermomonas hydrothermalis</name>
    <dbReference type="NCBI Taxonomy" id="213588"/>
    <lineage>
        <taxon>Bacteria</taxon>
        <taxon>Pseudomonadati</taxon>
        <taxon>Pseudomonadota</taxon>
        <taxon>Gammaproteobacteria</taxon>
        <taxon>Lysobacterales</taxon>
        <taxon>Lysobacteraceae</taxon>
        <taxon>Thermomonas</taxon>
    </lineage>
</organism>
<keyword evidence="1" id="KW-1133">Transmembrane helix</keyword>
<dbReference type="InterPro" id="IPR009339">
    <property type="entry name" value="DUF998"/>
</dbReference>
<dbReference type="Proteomes" id="UP000242857">
    <property type="component" value="Unassembled WGS sequence"/>
</dbReference>
<dbReference type="AlphaFoldDB" id="A0A1M4YSB6"/>
<dbReference type="Pfam" id="PF06197">
    <property type="entry name" value="DUF998"/>
    <property type="match status" value="1"/>
</dbReference>
<feature type="transmembrane region" description="Helical" evidence="1">
    <location>
        <begin position="48"/>
        <end position="68"/>
    </location>
</feature>
<evidence type="ECO:0000313" key="3">
    <source>
        <dbReference type="Proteomes" id="UP000242857"/>
    </source>
</evidence>
<feature type="transmembrane region" description="Helical" evidence="1">
    <location>
        <begin position="175"/>
        <end position="192"/>
    </location>
</feature>
<evidence type="ECO:0000256" key="1">
    <source>
        <dbReference type="SAM" id="Phobius"/>
    </source>
</evidence>
<accession>A0A1M4YSB6</accession>
<dbReference type="STRING" id="213588.SAMN02745204_01762"/>
<evidence type="ECO:0000313" key="2">
    <source>
        <dbReference type="EMBL" id="SHF08588.1"/>
    </source>
</evidence>
<evidence type="ECO:0008006" key="4">
    <source>
        <dbReference type="Google" id="ProtNLM"/>
    </source>
</evidence>
<protein>
    <recommendedName>
        <fullName evidence="4">DUF998 domain-containing protein</fullName>
    </recommendedName>
</protein>
<name>A0A1M4YSB6_9GAMM</name>
<feature type="transmembrane region" description="Helical" evidence="1">
    <location>
        <begin position="118"/>
        <end position="137"/>
    </location>
</feature>
<keyword evidence="3" id="KW-1185">Reference proteome</keyword>
<feature type="transmembrane region" description="Helical" evidence="1">
    <location>
        <begin position="144"/>
        <end position="169"/>
    </location>
</feature>
<reference evidence="3" key="1">
    <citation type="submission" date="2016-11" db="EMBL/GenBank/DDBJ databases">
        <authorList>
            <person name="Varghese N."/>
            <person name="Submissions S."/>
        </authorList>
    </citation>
    <scope>NUCLEOTIDE SEQUENCE [LARGE SCALE GENOMIC DNA]</scope>
    <source>
        <strain evidence="3">DSM 14834</strain>
    </source>
</reference>
<dbReference type="RefSeq" id="WP_072756215.1">
    <property type="nucleotide sequence ID" value="NZ_FQUK01000029.1"/>
</dbReference>